<protein>
    <submittedName>
        <fullName evidence="1">Uncharacterized protein</fullName>
    </submittedName>
</protein>
<comment type="caution">
    <text evidence="1">The sequence shown here is derived from an EMBL/GenBank/DDBJ whole genome shotgun (WGS) entry which is preliminary data.</text>
</comment>
<reference evidence="1" key="1">
    <citation type="submission" date="2023-04" db="EMBL/GenBank/DDBJ databases">
        <title>Draft Genome sequencing of Naganishia species isolated from polar environments using Oxford Nanopore Technology.</title>
        <authorList>
            <person name="Leo P."/>
            <person name="Venkateswaran K."/>
        </authorList>
    </citation>
    <scope>NUCLEOTIDE SEQUENCE</scope>
    <source>
        <strain evidence="1">MNA-CCFEE 5261</strain>
    </source>
</reference>
<name>A0ACC2V7L3_9TREE</name>
<accession>A0ACC2V7L3</accession>
<evidence type="ECO:0000313" key="2">
    <source>
        <dbReference type="Proteomes" id="UP001241377"/>
    </source>
</evidence>
<sequence length="362" mass="39833">MPPPTMTRMAASPALSATSMATARSSADVSPALTAFDPLTSRSSSTATTVASSPTAEKSDPFTLTAAALPVADDNWLEALELRVRNGQGRAVETWGHRGASAAYPENTLASFAKACEDGADGIETGTNVRTLKAPHQPVPLFSQVLALLMVPANIHVKLNIDCKVENDPDRLFPMIKAELEKFDHWRTLLAPRLILGIWHPKFIEPAQNHLPFLPRYAICMSIPTVREYFFTSCDGFSVCFPPLLSAEGAIFRAECAKRGKKIAVWTVNDAEEMKECLRWGVQAVITDNPDVTVALVDKVKKNPTALLSSYLQQLVLPWSSIKYYSFKHRHEAQLERDYLEREGGTFHGVVEQRKDGSALPI</sequence>
<evidence type="ECO:0000313" key="1">
    <source>
        <dbReference type="EMBL" id="KAJ9094631.1"/>
    </source>
</evidence>
<gene>
    <name evidence="1" type="ORF">QFC19_007844</name>
</gene>
<proteinExistence type="predicted"/>
<organism evidence="1 2">
    <name type="scientific">Naganishia cerealis</name>
    <dbReference type="NCBI Taxonomy" id="610337"/>
    <lineage>
        <taxon>Eukaryota</taxon>
        <taxon>Fungi</taxon>
        <taxon>Dikarya</taxon>
        <taxon>Basidiomycota</taxon>
        <taxon>Agaricomycotina</taxon>
        <taxon>Tremellomycetes</taxon>
        <taxon>Filobasidiales</taxon>
        <taxon>Filobasidiaceae</taxon>
        <taxon>Naganishia</taxon>
    </lineage>
</organism>
<dbReference type="EMBL" id="JASBWR010000109">
    <property type="protein sequence ID" value="KAJ9094631.1"/>
    <property type="molecule type" value="Genomic_DNA"/>
</dbReference>
<keyword evidence="2" id="KW-1185">Reference proteome</keyword>
<dbReference type="Proteomes" id="UP001241377">
    <property type="component" value="Unassembled WGS sequence"/>
</dbReference>